<keyword evidence="7" id="KW-0449">Lipoprotein</keyword>
<dbReference type="InterPro" id="IPR001594">
    <property type="entry name" value="Palmitoyltrfase_DHHC"/>
</dbReference>
<dbReference type="PROSITE" id="PS50216">
    <property type="entry name" value="DHHC"/>
    <property type="match status" value="1"/>
</dbReference>
<evidence type="ECO:0000256" key="8">
    <source>
        <dbReference type="ARBA" id="ARBA00023315"/>
    </source>
</evidence>
<keyword evidence="3 11" id="KW-0812">Transmembrane</keyword>
<feature type="region of interest" description="Disordered" evidence="12">
    <location>
        <begin position="98"/>
        <end position="142"/>
    </location>
</feature>
<comment type="catalytic activity">
    <reaction evidence="10 11">
        <text>L-cysteinyl-[protein] + hexadecanoyl-CoA = S-hexadecanoyl-L-cysteinyl-[protein] + CoA</text>
        <dbReference type="Rhea" id="RHEA:36683"/>
        <dbReference type="Rhea" id="RHEA-COMP:10131"/>
        <dbReference type="Rhea" id="RHEA-COMP:11032"/>
        <dbReference type="ChEBI" id="CHEBI:29950"/>
        <dbReference type="ChEBI" id="CHEBI:57287"/>
        <dbReference type="ChEBI" id="CHEBI:57379"/>
        <dbReference type="ChEBI" id="CHEBI:74151"/>
        <dbReference type="EC" id="2.3.1.225"/>
    </reaction>
</comment>
<dbReference type="Pfam" id="PF01529">
    <property type="entry name" value="DHHC"/>
    <property type="match status" value="1"/>
</dbReference>
<name>A0A017SNJ3_ASPRC</name>
<dbReference type="InterPro" id="IPR039859">
    <property type="entry name" value="PFA4/ZDH16/20/ERF2-like"/>
</dbReference>
<dbReference type="GO" id="GO:0005794">
    <property type="term" value="C:Golgi apparatus"/>
    <property type="evidence" value="ECO:0007669"/>
    <property type="project" value="TreeGrafter"/>
</dbReference>
<feature type="region of interest" description="Disordered" evidence="12">
    <location>
        <begin position="422"/>
        <end position="454"/>
    </location>
</feature>
<dbReference type="GO" id="GO:0005783">
    <property type="term" value="C:endoplasmic reticulum"/>
    <property type="evidence" value="ECO:0007669"/>
    <property type="project" value="TreeGrafter"/>
</dbReference>
<evidence type="ECO:0000256" key="6">
    <source>
        <dbReference type="ARBA" id="ARBA00023139"/>
    </source>
</evidence>
<dbReference type="GO" id="GO:0019706">
    <property type="term" value="F:protein-cysteine S-palmitoyltransferase activity"/>
    <property type="evidence" value="ECO:0007669"/>
    <property type="project" value="UniProtKB-EC"/>
</dbReference>
<dbReference type="PANTHER" id="PTHR22883">
    <property type="entry name" value="ZINC FINGER DHHC DOMAIN CONTAINING PROTEIN"/>
    <property type="match status" value="1"/>
</dbReference>
<dbReference type="PANTHER" id="PTHR22883:SF23">
    <property type="entry name" value="PALMITOYLTRANSFERASE ZDHHC6"/>
    <property type="match status" value="1"/>
</dbReference>
<feature type="transmembrane region" description="Helical" evidence="11">
    <location>
        <begin position="260"/>
        <end position="290"/>
    </location>
</feature>
<protein>
    <recommendedName>
        <fullName evidence="11">Palmitoyltransferase</fullName>
        <ecNumber evidence="11">2.3.1.225</ecNumber>
    </recommendedName>
</protein>
<comment type="subcellular location">
    <subcellularLocation>
        <location evidence="1">Membrane</location>
        <topology evidence="1">Multi-pass membrane protein</topology>
    </subcellularLocation>
</comment>
<reference evidence="15" key="1">
    <citation type="journal article" date="2014" name="Nat. Commun.">
        <title>Genomic adaptations of the halophilic Dead Sea filamentous fungus Eurotium rubrum.</title>
        <authorList>
            <person name="Kis-Papo T."/>
            <person name="Weig A.R."/>
            <person name="Riley R."/>
            <person name="Persoh D."/>
            <person name="Salamov A."/>
            <person name="Sun H."/>
            <person name="Lipzen A."/>
            <person name="Wasser S.P."/>
            <person name="Rambold G."/>
            <person name="Grigoriev I.V."/>
            <person name="Nevo E."/>
        </authorList>
    </citation>
    <scope>NUCLEOTIDE SEQUENCE [LARGE SCALE GENOMIC DNA]</scope>
    <source>
        <strain evidence="15">CBS 135680</strain>
    </source>
</reference>
<proteinExistence type="inferred from homology"/>
<evidence type="ECO:0000256" key="11">
    <source>
        <dbReference type="RuleBase" id="RU079119"/>
    </source>
</evidence>
<feature type="domain" description="Palmitoyltransferase DHHC" evidence="13">
    <location>
        <begin position="178"/>
        <end position="298"/>
    </location>
</feature>
<dbReference type="HOGENOM" id="CLU_034009_0_0_1"/>
<comment type="similarity">
    <text evidence="9">Belongs to the DHHC palmitoyltransferase family. PFA5 subfamily.</text>
</comment>
<keyword evidence="2 11" id="KW-0808">Transferase</keyword>
<keyword evidence="6" id="KW-0564">Palmitate</keyword>
<evidence type="ECO:0000256" key="2">
    <source>
        <dbReference type="ARBA" id="ARBA00022679"/>
    </source>
</evidence>
<feature type="compositionally biased region" description="Basic residues" evidence="12">
    <location>
        <begin position="436"/>
        <end position="454"/>
    </location>
</feature>
<evidence type="ECO:0000256" key="1">
    <source>
        <dbReference type="ARBA" id="ARBA00004141"/>
    </source>
</evidence>
<evidence type="ECO:0000256" key="4">
    <source>
        <dbReference type="ARBA" id="ARBA00022989"/>
    </source>
</evidence>
<keyword evidence="15" id="KW-1185">Reference proteome</keyword>
<feature type="transmembrane region" description="Helical" evidence="11">
    <location>
        <begin position="12"/>
        <end position="35"/>
    </location>
</feature>
<gene>
    <name evidence="14" type="ORF">EURHEDRAFT_448394</name>
</gene>
<dbReference type="GO" id="GO:0006612">
    <property type="term" value="P:protein targeting to membrane"/>
    <property type="evidence" value="ECO:0007669"/>
    <property type="project" value="TreeGrafter"/>
</dbReference>
<keyword evidence="5 11" id="KW-0472">Membrane</keyword>
<keyword evidence="8 11" id="KW-0012">Acyltransferase</keyword>
<dbReference type="AlphaFoldDB" id="A0A017SNJ3"/>
<accession>A0A017SNJ3</accession>
<dbReference type="Proteomes" id="UP000019804">
    <property type="component" value="Unassembled WGS sequence"/>
</dbReference>
<evidence type="ECO:0000256" key="9">
    <source>
        <dbReference type="ARBA" id="ARBA00038298"/>
    </source>
</evidence>
<evidence type="ECO:0000313" key="14">
    <source>
        <dbReference type="EMBL" id="EYE98381.1"/>
    </source>
</evidence>
<evidence type="ECO:0000256" key="10">
    <source>
        <dbReference type="ARBA" id="ARBA00048048"/>
    </source>
</evidence>
<evidence type="ECO:0000313" key="15">
    <source>
        <dbReference type="Proteomes" id="UP000019804"/>
    </source>
</evidence>
<evidence type="ECO:0000256" key="12">
    <source>
        <dbReference type="SAM" id="MobiDB-lite"/>
    </source>
</evidence>
<dbReference type="RefSeq" id="XP_040642069.1">
    <property type="nucleotide sequence ID" value="XM_040783742.1"/>
</dbReference>
<sequence>MAAAAGPDRRVNLAVAKIIPLILLGIVIYACYAVTKQLCIDYLIDPIPHHYNRSPRIGAGAAIIVVFYVLLIPVLVTYLRLFYNVAWNPGFLPRGAPSIEDQDDNGSRSSNRRHRKHRRRRSSRSRGRTTEKTDRNDMDPDVEGGLDYAAGGKAYPLNSGGLESFYTKDVFICQPDGRPSYCSTCCQFKTDRAHHCREVDRCVRKMDHFCPWVGGVVSETSFKFFIQFVFYTFIFCTFALIVCAVFTAELKREEGRANPHWAVGIGLSGLFGLFTFGMTISSLQLAMLNLSTIENLNRRSAVWTLAIRIPDHILNKLNTQWAPTYRTITYPLQPVPSESQTAPPPTYPTTGERHVFAILQTLPGENPFDLGSPLRNLQQVLGYTIFDWLLPFKYSPCADHSSLESAFVLGPVVTRLKREAGLEASAEGEGSESGNRRSRHHRKRGKSRRRHSNI</sequence>
<feature type="transmembrane region" description="Helical" evidence="11">
    <location>
        <begin position="55"/>
        <end position="79"/>
    </location>
</feature>
<dbReference type="EC" id="2.3.1.225" evidence="11"/>
<dbReference type="GO" id="GO:0016020">
    <property type="term" value="C:membrane"/>
    <property type="evidence" value="ECO:0007669"/>
    <property type="project" value="UniProtKB-SubCell"/>
</dbReference>
<keyword evidence="4 11" id="KW-1133">Transmembrane helix</keyword>
<feature type="compositionally biased region" description="Basic and acidic residues" evidence="12">
    <location>
        <begin position="128"/>
        <end position="138"/>
    </location>
</feature>
<feature type="transmembrane region" description="Helical" evidence="11">
    <location>
        <begin position="228"/>
        <end position="248"/>
    </location>
</feature>
<evidence type="ECO:0000256" key="7">
    <source>
        <dbReference type="ARBA" id="ARBA00023288"/>
    </source>
</evidence>
<organism evidence="14 15">
    <name type="scientific">Aspergillus ruber (strain CBS 135680)</name>
    <dbReference type="NCBI Taxonomy" id="1388766"/>
    <lineage>
        <taxon>Eukaryota</taxon>
        <taxon>Fungi</taxon>
        <taxon>Dikarya</taxon>
        <taxon>Ascomycota</taxon>
        <taxon>Pezizomycotina</taxon>
        <taxon>Eurotiomycetes</taxon>
        <taxon>Eurotiomycetidae</taxon>
        <taxon>Eurotiales</taxon>
        <taxon>Aspergillaceae</taxon>
        <taxon>Aspergillus</taxon>
        <taxon>Aspergillus subgen. Aspergillus</taxon>
    </lineage>
</organism>
<evidence type="ECO:0000259" key="13">
    <source>
        <dbReference type="Pfam" id="PF01529"/>
    </source>
</evidence>
<evidence type="ECO:0000256" key="5">
    <source>
        <dbReference type="ARBA" id="ARBA00023136"/>
    </source>
</evidence>
<feature type="compositionally biased region" description="Basic residues" evidence="12">
    <location>
        <begin position="110"/>
        <end position="127"/>
    </location>
</feature>
<dbReference type="STRING" id="1388766.A0A017SNJ3"/>
<comment type="domain">
    <text evidence="11">The DHHC domain is required for palmitoyltransferase activity.</text>
</comment>
<dbReference type="EMBL" id="KK088413">
    <property type="protein sequence ID" value="EYE98381.1"/>
    <property type="molecule type" value="Genomic_DNA"/>
</dbReference>
<evidence type="ECO:0000256" key="3">
    <source>
        <dbReference type="ARBA" id="ARBA00022692"/>
    </source>
</evidence>
<dbReference type="GeneID" id="63698866"/>
<dbReference type="OrthoDB" id="331948at2759"/>